<dbReference type="VEuPathDB" id="FungiDB:H257_15181"/>
<feature type="compositionally biased region" description="Low complexity" evidence="1">
    <location>
        <begin position="294"/>
        <end position="307"/>
    </location>
</feature>
<accession>A0A6A4Z943</accession>
<dbReference type="Proteomes" id="UP000469452">
    <property type="component" value="Unassembled WGS sequence"/>
</dbReference>
<proteinExistence type="predicted"/>
<sequence>MRNGSLKNTIISTKFSFRCLPWSMVPILSLSVSVAVFFSFMSLAVCTYSTIYPAWFQQKYKAQDPVVFQGFGIYNFYSTQPLQSPFYASETTLAYSEFCTNEENGVPPPNWMLGGGAQFKEILCGYPIKGIQYVSFFASIFAGFGLIASVAACFNPAAGYAERIVSSTTLISSLLLLAALIVWAIQIQQKMLEIDVISSAYVLCQKKTSDWSCWFYGNSFWAAIGGVVGMLITMYTSSAGRAEKIRHFRREYEADLAVAMQQSVEATTQNTSRAPTADFSTGESFGDNLHFNDQQQQQPPKQPYEQEQQFYDQPGHANYQNHQYAVKGGIV</sequence>
<keyword evidence="2" id="KW-1133">Transmembrane helix</keyword>
<name>A0A6A4Z943_APHAT</name>
<keyword evidence="2" id="KW-0812">Transmembrane</keyword>
<feature type="transmembrane region" description="Helical" evidence="2">
    <location>
        <begin position="133"/>
        <end position="152"/>
    </location>
</feature>
<keyword evidence="2" id="KW-0472">Membrane</keyword>
<gene>
    <name evidence="3" type="ORF">AaE_013822</name>
</gene>
<feature type="transmembrane region" description="Helical" evidence="2">
    <location>
        <begin position="220"/>
        <end position="240"/>
    </location>
</feature>
<feature type="region of interest" description="Disordered" evidence="1">
    <location>
        <begin position="285"/>
        <end position="307"/>
    </location>
</feature>
<feature type="transmembrane region" description="Helical" evidence="2">
    <location>
        <begin position="164"/>
        <end position="185"/>
    </location>
</feature>
<comment type="caution">
    <text evidence="3">The sequence shown here is derived from an EMBL/GenBank/DDBJ whole genome shotgun (WGS) entry which is preliminary data.</text>
</comment>
<feature type="transmembrane region" description="Helical" evidence="2">
    <location>
        <begin position="20"/>
        <end position="51"/>
    </location>
</feature>
<evidence type="ECO:0000256" key="2">
    <source>
        <dbReference type="SAM" id="Phobius"/>
    </source>
</evidence>
<reference evidence="3 4" key="1">
    <citation type="submission" date="2019-06" db="EMBL/GenBank/DDBJ databases">
        <title>Genomics analysis of Aphanomyces spp. identifies a new class of oomycete effector associated with host adaptation.</title>
        <authorList>
            <person name="Gaulin E."/>
        </authorList>
    </citation>
    <scope>NUCLEOTIDE SEQUENCE [LARGE SCALE GENOMIC DNA]</scope>
    <source>
        <strain evidence="3 4">E</strain>
    </source>
</reference>
<protein>
    <submittedName>
        <fullName evidence="3">Uncharacterized protein</fullName>
    </submittedName>
</protein>
<dbReference type="AlphaFoldDB" id="A0A6A4Z943"/>
<dbReference type="EMBL" id="VJMI01019572">
    <property type="protein sequence ID" value="KAF0707005.1"/>
    <property type="molecule type" value="Genomic_DNA"/>
</dbReference>
<evidence type="ECO:0000313" key="4">
    <source>
        <dbReference type="Proteomes" id="UP000469452"/>
    </source>
</evidence>
<evidence type="ECO:0000256" key="1">
    <source>
        <dbReference type="SAM" id="MobiDB-lite"/>
    </source>
</evidence>
<organism evidence="3 4">
    <name type="scientific">Aphanomyces astaci</name>
    <name type="common">Crayfish plague agent</name>
    <dbReference type="NCBI Taxonomy" id="112090"/>
    <lineage>
        <taxon>Eukaryota</taxon>
        <taxon>Sar</taxon>
        <taxon>Stramenopiles</taxon>
        <taxon>Oomycota</taxon>
        <taxon>Saprolegniomycetes</taxon>
        <taxon>Saprolegniales</taxon>
        <taxon>Verrucalvaceae</taxon>
        <taxon>Aphanomyces</taxon>
    </lineage>
</organism>
<evidence type="ECO:0000313" key="3">
    <source>
        <dbReference type="EMBL" id="KAF0707005.1"/>
    </source>
</evidence>